<evidence type="ECO:0000313" key="1">
    <source>
        <dbReference type="EMBL" id="KIL51147.1"/>
    </source>
</evidence>
<proteinExistence type="predicted"/>
<dbReference type="PATRIC" id="fig|220754.4.peg.1047"/>
<name>A0A0C2VQG4_9BACL</name>
<sequence>MENELSKADHAIAADMLFEVKASIKELAAAITESATEEIHQFLVNELKAAIAHHEKMYTFFQDRGIYDAYNVPAQLKKDVDYAERAVKSFE</sequence>
<dbReference type="OrthoDB" id="2881633at2"/>
<dbReference type="RefSeq" id="WP_041055554.1">
    <property type="nucleotide sequence ID" value="NZ_JXRR01000008.1"/>
</dbReference>
<dbReference type="Proteomes" id="UP000031972">
    <property type="component" value="Unassembled WGS sequence"/>
</dbReference>
<protein>
    <recommendedName>
        <fullName evidence="3">Spore coat protein</fullName>
    </recommendedName>
</protein>
<dbReference type="PANTHER" id="PTHR39183:SF1">
    <property type="entry name" value="SPORE COAT PROTEIN F-LIKE PROTEIN YHCQ"/>
    <property type="match status" value="1"/>
</dbReference>
<reference evidence="1 2" key="1">
    <citation type="submission" date="2015-01" db="EMBL/GenBank/DDBJ databases">
        <title>Jeotgalibacillus campisalis genome sequencing.</title>
        <authorList>
            <person name="Goh K.M."/>
            <person name="Chan K.-G."/>
            <person name="Yaakop A.S."/>
            <person name="Ee R."/>
            <person name="Gan H.M."/>
            <person name="Chan C.S."/>
        </authorList>
    </citation>
    <scope>NUCLEOTIDE SEQUENCE [LARGE SCALE GENOMIC DNA]</scope>
    <source>
        <strain evidence="1 2">SF-57</strain>
    </source>
</reference>
<evidence type="ECO:0000313" key="2">
    <source>
        <dbReference type="Proteomes" id="UP000031972"/>
    </source>
</evidence>
<dbReference type="PANTHER" id="PTHR39183">
    <property type="entry name" value="SPORE COAT PROTEIN F-LIKE PROTEIN YHCQ"/>
    <property type="match status" value="1"/>
</dbReference>
<dbReference type="AlphaFoldDB" id="A0A0C2VQG4"/>
<organism evidence="1 2">
    <name type="scientific">Jeotgalibacillus campisalis</name>
    <dbReference type="NCBI Taxonomy" id="220754"/>
    <lineage>
        <taxon>Bacteria</taxon>
        <taxon>Bacillati</taxon>
        <taxon>Bacillota</taxon>
        <taxon>Bacilli</taxon>
        <taxon>Bacillales</taxon>
        <taxon>Caryophanaceae</taxon>
        <taxon>Jeotgalibacillus</taxon>
    </lineage>
</organism>
<comment type="caution">
    <text evidence="1">The sequence shown here is derived from an EMBL/GenBank/DDBJ whole genome shotgun (WGS) entry which is preliminary data.</text>
</comment>
<gene>
    <name evidence="1" type="ORF">KR50_10280</name>
</gene>
<dbReference type="InterPro" id="IPR012851">
    <property type="entry name" value="Spore_coat_CotF-like"/>
</dbReference>
<keyword evidence="2" id="KW-1185">Reference proteome</keyword>
<dbReference type="EMBL" id="JXRR01000008">
    <property type="protein sequence ID" value="KIL51147.1"/>
    <property type="molecule type" value="Genomic_DNA"/>
</dbReference>
<evidence type="ECO:0008006" key="3">
    <source>
        <dbReference type="Google" id="ProtNLM"/>
    </source>
</evidence>
<accession>A0A0C2VQG4</accession>
<dbReference type="Pfam" id="PF07875">
    <property type="entry name" value="Coat_F"/>
    <property type="match status" value="1"/>
</dbReference>